<dbReference type="Proteomes" id="UP000009282">
    <property type="component" value="Chromosome"/>
</dbReference>
<dbReference type="Pfam" id="PF00884">
    <property type="entry name" value="Sulfatase"/>
    <property type="match status" value="1"/>
</dbReference>
<keyword evidence="6 8" id="KW-1133">Transmembrane helix</keyword>
<sequence>MITNDKPITHFIKQSAISLVNRIRNHRYSANQLIVITSLYVAFVCNFPFLTRAITAITQTSDYSFLFLLSVPTLLVSLIIMINGTIGVGKLLKPLLILTILLSTVLLYATASYGVVFDYTMIQNGAETDSAEAFSYLNAHDIVFVILVGGIPALGIFFAKVKTQSWSRGLKARSALVASHTILVVLIASVFYANYAAVGRNNRELLAYITPYKFVDATVKYTKRHYFTTELPFKTLDSNPLLEIEDDKARVTVLVVGETARAQNFSLNGYSHNTNQYTEDSGIVSFTKVSSCGTATAVSLPCMFSRLDRQTYDNRTANAQQNLLDIAKAAGTDVLWIDNNNGSCKGVCARVNSIDIDTGIANPLCDGEYCFDEALLLPLQNKLDNLSAKNTLIVLHMIGSHGPTYYKRYPQDKAVFLPDCQRSDIQHCSEQEIVNTYDNTIAYTDFVLNKIIARLEKLESDSAVQTAMLYISDHGESLGEKGVYLHGLPYAFAPQEQTHVPMLFWQNKSLAHQDNDCIKSVSSEVISHDNLFDIVLGITSVSSTQYIEGRDVLSKCRASDGLLAAATEPNTKILL</sequence>
<dbReference type="GO" id="GO:0009244">
    <property type="term" value="P:lipopolysaccharide core region biosynthetic process"/>
    <property type="evidence" value="ECO:0007669"/>
    <property type="project" value="TreeGrafter"/>
</dbReference>
<dbReference type="PANTHER" id="PTHR30443">
    <property type="entry name" value="INNER MEMBRANE PROTEIN"/>
    <property type="match status" value="1"/>
</dbReference>
<evidence type="ECO:0000256" key="5">
    <source>
        <dbReference type="ARBA" id="ARBA00022692"/>
    </source>
</evidence>
<protein>
    <submittedName>
        <fullName evidence="11">Putative sulfatase</fullName>
    </submittedName>
</protein>
<dbReference type="InterPro" id="IPR040423">
    <property type="entry name" value="PEA_transferase"/>
</dbReference>
<feature type="transmembrane region" description="Helical" evidence="8">
    <location>
        <begin position="173"/>
        <end position="193"/>
    </location>
</feature>
<dbReference type="InterPro" id="IPR012549">
    <property type="entry name" value="EptA-like_N"/>
</dbReference>
<dbReference type="InterPro" id="IPR058130">
    <property type="entry name" value="PEA_transf_C"/>
</dbReference>
<evidence type="ECO:0000256" key="7">
    <source>
        <dbReference type="ARBA" id="ARBA00023136"/>
    </source>
</evidence>
<dbReference type="STRING" id="1085623.GNIT_0914"/>
<evidence type="ECO:0000256" key="2">
    <source>
        <dbReference type="ARBA" id="ARBA00022475"/>
    </source>
</evidence>
<dbReference type="InterPro" id="IPR017850">
    <property type="entry name" value="Alkaline_phosphatase_core_sf"/>
</dbReference>
<dbReference type="RefSeq" id="WP_014107927.1">
    <property type="nucleotide sequence ID" value="NC_016041.1"/>
</dbReference>
<dbReference type="KEGG" id="gni:GNIT_0914"/>
<dbReference type="InterPro" id="IPR000917">
    <property type="entry name" value="Sulfatase_N"/>
</dbReference>
<dbReference type="PANTHER" id="PTHR30443:SF0">
    <property type="entry name" value="PHOSPHOETHANOLAMINE TRANSFERASE EPTA"/>
    <property type="match status" value="1"/>
</dbReference>
<gene>
    <name evidence="11" type="primary">eptA</name>
    <name evidence="11" type="ordered locus">GNIT_0914</name>
</gene>
<dbReference type="AlphaFoldDB" id="G4QFW1"/>
<reference evidence="11 12" key="1">
    <citation type="journal article" date="2011" name="J. Bacteriol.">
        <title>Complete genome sequence of seawater bacterium Glaciecola nitratireducens FR1064T.</title>
        <authorList>
            <person name="Bian F."/>
            <person name="Qin Q.L."/>
            <person name="Xie B.B."/>
            <person name="Shu Y.L."/>
            <person name="Zhang X.Y."/>
            <person name="Yu Y."/>
            <person name="Chen B."/>
            <person name="Chen X.L."/>
            <person name="Zhou B.C."/>
            <person name="Zhang Y.Z."/>
        </authorList>
    </citation>
    <scope>NUCLEOTIDE SEQUENCE [LARGE SCALE GENOMIC DNA]</scope>
    <source>
        <strain evidence="12">JCM 12485 / KCTC 12276 / FR1064</strain>
    </source>
</reference>
<organism evidence="11 12">
    <name type="scientific">Glaciecola nitratireducens (strain JCM 12485 / KCTC 12276 / FR1064)</name>
    <dbReference type="NCBI Taxonomy" id="1085623"/>
    <lineage>
        <taxon>Bacteria</taxon>
        <taxon>Pseudomonadati</taxon>
        <taxon>Pseudomonadota</taxon>
        <taxon>Gammaproteobacteria</taxon>
        <taxon>Alteromonadales</taxon>
        <taxon>Alteromonadaceae</taxon>
        <taxon>Brumicola</taxon>
    </lineage>
</organism>
<dbReference type="SUPFAM" id="SSF53649">
    <property type="entry name" value="Alkaline phosphatase-like"/>
    <property type="match status" value="1"/>
</dbReference>
<feature type="transmembrane region" description="Helical" evidence="8">
    <location>
        <begin position="33"/>
        <end position="51"/>
    </location>
</feature>
<dbReference type="NCBIfam" id="NF028537">
    <property type="entry name" value="P_eth_NH2_trans"/>
    <property type="match status" value="1"/>
</dbReference>
<dbReference type="OrthoDB" id="9786870at2"/>
<evidence type="ECO:0000256" key="3">
    <source>
        <dbReference type="ARBA" id="ARBA00022519"/>
    </source>
</evidence>
<keyword evidence="7 8" id="KW-0472">Membrane</keyword>
<keyword evidence="3" id="KW-0997">Cell inner membrane</keyword>
<keyword evidence="12" id="KW-1185">Reference proteome</keyword>
<feature type="domain" description="Phosphoethanolamine transferase N-terminal" evidence="10">
    <location>
        <begin position="76"/>
        <end position="226"/>
    </location>
</feature>
<dbReference type="eggNOG" id="COG2194">
    <property type="taxonomic scope" value="Bacteria"/>
</dbReference>
<feature type="transmembrane region" description="Helical" evidence="8">
    <location>
        <begin position="63"/>
        <end position="83"/>
    </location>
</feature>
<accession>G4QFW1</accession>
<dbReference type="GO" id="GO:0005886">
    <property type="term" value="C:plasma membrane"/>
    <property type="evidence" value="ECO:0007669"/>
    <property type="project" value="UniProtKB-SubCell"/>
</dbReference>
<name>G4QFW1_GLANF</name>
<evidence type="ECO:0000259" key="9">
    <source>
        <dbReference type="Pfam" id="PF00884"/>
    </source>
</evidence>
<keyword evidence="5 8" id="KW-0812">Transmembrane</keyword>
<keyword evidence="4" id="KW-0808">Transferase</keyword>
<evidence type="ECO:0000256" key="1">
    <source>
        <dbReference type="ARBA" id="ARBA00004429"/>
    </source>
</evidence>
<evidence type="ECO:0000256" key="4">
    <source>
        <dbReference type="ARBA" id="ARBA00022679"/>
    </source>
</evidence>
<evidence type="ECO:0000313" key="11">
    <source>
        <dbReference type="EMBL" id="AEP29052.1"/>
    </source>
</evidence>
<evidence type="ECO:0000313" key="12">
    <source>
        <dbReference type="Proteomes" id="UP000009282"/>
    </source>
</evidence>
<feature type="transmembrane region" description="Helical" evidence="8">
    <location>
        <begin position="142"/>
        <end position="161"/>
    </location>
</feature>
<dbReference type="Pfam" id="PF08019">
    <property type="entry name" value="EptA_B_N"/>
    <property type="match status" value="1"/>
</dbReference>
<proteinExistence type="predicted"/>
<dbReference type="GO" id="GO:0016776">
    <property type="term" value="F:phosphotransferase activity, phosphate group as acceptor"/>
    <property type="evidence" value="ECO:0007669"/>
    <property type="project" value="TreeGrafter"/>
</dbReference>
<feature type="domain" description="Sulfatase N-terminal" evidence="9">
    <location>
        <begin position="252"/>
        <end position="539"/>
    </location>
</feature>
<evidence type="ECO:0000256" key="6">
    <source>
        <dbReference type="ARBA" id="ARBA00022989"/>
    </source>
</evidence>
<dbReference type="HOGENOM" id="CLU_018534_1_0_6"/>
<dbReference type="EMBL" id="CP003060">
    <property type="protein sequence ID" value="AEP29052.1"/>
    <property type="molecule type" value="Genomic_DNA"/>
</dbReference>
<dbReference type="Gene3D" id="3.40.720.10">
    <property type="entry name" value="Alkaline Phosphatase, subunit A"/>
    <property type="match status" value="1"/>
</dbReference>
<comment type="subcellular location">
    <subcellularLocation>
        <location evidence="1">Cell inner membrane</location>
        <topology evidence="1">Multi-pass membrane protein</topology>
    </subcellularLocation>
</comment>
<evidence type="ECO:0000256" key="8">
    <source>
        <dbReference type="SAM" id="Phobius"/>
    </source>
</evidence>
<keyword evidence="2" id="KW-1003">Cell membrane</keyword>
<dbReference type="CDD" id="cd16017">
    <property type="entry name" value="LptA"/>
    <property type="match status" value="1"/>
</dbReference>
<evidence type="ECO:0000259" key="10">
    <source>
        <dbReference type="Pfam" id="PF08019"/>
    </source>
</evidence>
<feature type="transmembrane region" description="Helical" evidence="8">
    <location>
        <begin position="95"/>
        <end position="122"/>
    </location>
</feature>